<evidence type="ECO:0000259" key="1">
    <source>
        <dbReference type="SMART" id="SM00053"/>
    </source>
</evidence>
<reference evidence="2" key="2">
    <citation type="journal article" date="2023" name="IMA Fungus">
        <title>Comparative genomic study of the Penicillium genus elucidates a diverse pangenome and 15 lateral gene transfer events.</title>
        <authorList>
            <person name="Petersen C."/>
            <person name="Sorensen T."/>
            <person name="Nielsen M.R."/>
            <person name="Sondergaard T.E."/>
            <person name="Sorensen J.L."/>
            <person name="Fitzpatrick D.A."/>
            <person name="Frisvad J.C."/>
            <person name="Nielsen K.L."/>
        </authorList>
    </citation>
    <scope>NUCLEOTIDE SEQUENCE</scope>
    <source>
        <strain evidence="2">IBT 29495</strain>
    </source>
</reference>
<feature type="domain" description="Dynamin GTPase" evidence="1">
    <location>
        <begin position="1"/>
        <end position="184"/>
    </location>
</feature>
<dbReference type="EMBL" id="JAPWDS010000002">
    <property type="protein sequence ID" value="KAJ5512321.1"/>
    <property type="molecule type" value="Genomic_DNA"/>
</dbReference>
<name>A0A9W9XY69_9EURO</name>
<keyword evidence="3" id="KW-1185">Reference proteome</keyword>
<dbReference type="GO" id="GO:0048312">
    <property type="term" value="P:intracellular distribution of mitochondria"/>
    <property type="evidence" value="ECO:0007669"/>
    <property type="project" value="TreeGrafter"/>
</dbReference>
<dbReference type="GO" id="GO:0000266">
    <property type="term" value="P:mitochondrial fission"/>
    <property type="evidence" value="ECO:0007669"/>
    <property type="project" value="TreeGrafter"/>
</dbReference>
<organism evidence="2 3">
    <name type="scientific">Penicillium fimorum</name>
    <dbReference type="NCBI Taxonomy" id="1882269"/>
    <lineage>
        <taxon>Eukaryota</taxon>
        <taxon>Fungi</taxon>
        <taxon>Dikarya</taxon>
        <taxon>Ascomycota</taxon>
        <taxon>Pezizomycotina</taxon>
        <taxon>Eurotiomycetes</taxon>
        <taxon>Eurotiomycetidae</taxon>
        <taxon>Eurotiales</taxon>
        <taxon>Aspergillaceae</taxon>
        <taxon>Penicillium</taxon>
    </lineage>
</organism>
<dbReference type="GO" id="GO:0008017">
    <property type="term" value="F:microtubule binding"/>
    <property type="evidence" value="ECO:0007669"/>
    <property type="project" value="TreeGrafter"/>
</dbReference>
<dbReference type="SUPFAM" id="SSF52540">
    <property type="entry name" value="P-loop containing nucleoside triphosphate hydrolases"/>
    <property type="match status" value="1"/>
</dbReference>
<dbReference type="GO" id="GO:0005525">
    <property type="term" value="F:GTP binding"/>
    <property type="evidence" value="ECO:0007669"/>
    <property type="project" value="InterPro"/>
</dbReference>
<dbReference type="Pfam" id="PF00350">
    <property type="entry name" value="Dynamin_N"/>
    <property type="match status" value="2"/>
</dbReference>
<proteinExistence type="predicted"/>
<reference evidence="2" key="1">
    <citation type="submission" date="2022-12" db="EMBL/GenBank/DDBJ databases">
        <authorList>
            <person name="Petersen C."/>
        </authorList>
    </citation>
    <scope>NUCLEOTIDE SEQUENCE</scope>
    <source>
        <strain evidence="2">IBT 29495</strain>
    </source>
</reference>
<dbReference type="InterPro" id="IPR027417">
    <property type="entry name" value="P-loop_NTPase"/>
</dbReference>
<sequence>MNQLQSQQSELLDKIDELRAIEVGGLVELPQIIVCGNQSSGKSSILEAISRVRCPSKSNICTRIDPSSTGFSDDVLKVEISGAEKSKLILVDLPGLYCSSTNSEQNAQGMGIVRRLTEKDMKSSRGIILAVIGAKADYHIQKVLNIAQTFDPKYETLLGIVTQPGIPEAGSEEQETYVLFIKNEKSSCNLASMYCATARLRRATFPMMREMFKKRSSLKGDDRLPSLETKLGLNVRGIISAGSYLVMSVAIVPGHITDMQERIARNEQTGRNGCVVHNSSGATLLDIAVHFPEDSRGGDQKIGPAKSRNRATGYCKLAACR</sequence>
<evidence type="ECO:0000313" key="3">
    <source>
        <dbReference type="Proteomes" id="UP001149954"/>
    </source>
</evidence>
<dbReference type="SMART" id="SM00053">
    <property type="entry name" value="DYNc"/>
    <property type="match status" value="1"/>
</dbReference>
<comment type="caution">
    <text evidence="2">The sequence shown here is derived from an EMBL/GenBank/DDBJ whole genome shotgun (WGS) entry which is preliminary data.</text>
</comment>
<dbReference type="PANTHER" id="PTHR11566:SF149">
    <property type="entry name" value="GTPASE, PUTATIVE (AFU_ORTHOLOGUE AFUA_6G11890)-RELATED"/>
    <property type="match status" value="1"/>
</dbReference>
<dbReference type="GO" id="GO:0006897">
    <property type="term" value="P:endocytosis"/>
    <property type="evidence" value="ECO:0007669"/>
    <property type="project" value="TreeGrafter"/>
</dbReference>
<dbReference type="GO" id="GO:0016020">
    <property type="term" value="C:membrane"/>
    <property type="evidence" value="ECO:0007669"/>
    <property type="project" value="TreeGrafter"/>
</dbReference>
<dbReference type="InterPro" id="IPR045063">
    <property type="entry name" value="Dynamin_N"/>
</dbReference>
<dbReference type="GO" id="GO:0005739">
    <property type="term" value="C:mitochondrion"/>
    <property type="evidence" value="ECO:0007669"/>
    <property type="project" value="TreeGrafter"/>
</dbReference>
<dbReference type="Gene3D" id="3.40.50.300">
    <property type="entry name" value="P-loop containing nucleotide triphosphate hydrolases"/>
    <property type="match status" value="2"/>
</dbReference>
<dbReference type="GO" id="GO:0016559">
    <property type="term" value="P:peroxisome fission"/>
    <property type="evidence" value="ECO:0007669"/>
    <property type="project" value="TreeGrafter"/>
</dbReference>
<dbReference type="GO" id="GO:0003924">
    <property type="term" value="F:GTPase activity"/>
    <property type="evidence" value="ECO:0007669"/>
    <property type="project" value="InterPro"/>
</dbReference>
<evidence type="ECO:0000313" key="2">
    <source>
        <dbReference type="EMBL" id="KAJ5512321.1"/>
    </source>
</evidence>
<dbReference type="Proteomes" id="UP001149954">
    <property type="component" value="Unassembled WGS sequence"/>
</dbReference>
<gene>
    <name evidence="2" type="ORF">N7463_001873</name>
</gene>
<dbReference type="InterPro" id="IPR001401">
    <property type="entry name" value="Dynamin_GTPase"/>
</dbReference>
<dbReference type="AlphaFoldDB" id="A0A9W9XY69"/>
<dbReference type="GO" id="GO:0005874">
    <property type="term" value="C:microtubule"/>
    <property type="evidence" value="ECO:0007669"/>
    <property type="project" value="TreeGrafter"/>
</dbReference>
<accession>A0A9W9XY69</accession>
<dbReference type="OrthoDB" id="415706at2759"/>
<protein>
    <submittedName>
        <fullName evidence="2">Dynamin</fullName>
    </submittedName>
</protein>
<dbReference type="PANTHER" id="PTHR11566">
    <property type="entry name" value="DYNAMIN"/>
    <property type="match status" value="1"/>
</dbReference>
<dbReference type="InterPro" id="IPR022812">
    <property type="entry name" value="Dynamin"/>
</dbReference>